<evidence type="ECO:0000256" key="1">
    <source>
        <dbReference type="SAM" id="MobiDB-lite"/>
    </source>
</evidence>
<accession>A0A819HTG8</accession>
<protein>
    <submittedName>
        <fullName evidence="2">Uncharacterized protein</fullName>
    </submittedName>
</protein>
<feature type="compositionally biased region" description="Basic and acidic residues" evidence="1">
    <location>
        <begin position="105"/>
        <end position="116"/>
    </location>
</feature>
<feature type="region of interest" description="Disordered" evidence="1">
    <location>
        <begin position="74"/>
        <end position="116"/>
    </location>
</feature>
<dbReference type="AlphaFoldDB" id="A0A819HTG8"/>
<evidence type="ECO:0000313" key="3">
    <source>
        <dbReference type="EMBL" id="CAF3943181.1"/>
    </source>
</evidence>
<comment type="caution">
    <text evidence="2">The sequence shown here is derived from an EMBL/GenBank/DDBJ whole genome shotgun (WGS) entry which is preliminary data.</text>
</comment>
<gene>
    <name evidence="3" type="ORF">FNK824_LOCUS22792</name>
    <name evidence="2" type="ORF">OTI717_LOCUS23857</name>
</gene>
<dbReference type="Proteomes" id="UP000663823">
    <property type="component" value="Unassembled WGS sequence"/>
</dbReference>
<name>A0A819HTG8_9BILA</name>
<reference evidence="2" key="1">
    <citation type="submission" date="2021-02" db="EMBL/GenBank/DDBJ databases">
        <authorList>
            <person name="Nowell W R."/>
        </authorList>
    </citation>
    <scope>NUCLEOTIDE SEQUENCE</scope>
</reference>
<evidence type="ECO:0000313" key="2">
    <source>
        <dbReference type="EMBL" id="CAF3902416.1"/>
    </source>
</evidence>
<dbReference type="EMBL" id="CAJOAX010004360">
    <property type="protein sequence ID" value="CAF3902416.1"/>
    <property type="molecule type" value="Genomic_DNA"/>
</dbReference>
<dbReference type="EMBL" id="CAJOBE010004692">
    <property type="protein sequence ID" value="CAF3943181.1"/>
    <property type="molecule type" value="Genomic_DNA"/>
</dbReference>
<proteinExistence type="predicted"/>
<feature type="compositionally biased region" description="Acidic residues" evidence="1">
    <location>
        <begin position="87"/>
        <end position="104"/>
    </location>
</feature>
<dbReference type="Proteomes" id="UP000663874">
    <property type="component" value="Unassembled WGS sequence"/>
</dbReference>
<evidence type="ECO:0000313" key="4">
    <source>
        <dbReference type="Proteomes" id="UP000663823"/>
    </source>
</evidence>
<sequence length="116" mass="13353">MEAIKPAFEDLASKETLQHVLNGSSQNANESFHSFLWSMAPKNRYCSGTIIDSEMGHFSYVAFDRINKQRVQKEAQWRKRRGQQIAGDEDTNDDEDTDDDEDKNDDTIEDYHSGAY</sequence>
<organism evidence="2 4">
    <name type="scientific">Rotaria sordida</name>
    <dbReference type="NCBI Taxonomy" id="392033"/>
    <lineage>
        <taxon>Eukaryota</taxon>
        <taxon>Metazoa</taxon>
        <taxon>Spiralia</taxon>
        <taxon>Gnathifera</taxon>
        <taxon>Rotifera</taxon>
        <taxon>Eurotatoria</taxon>
        <taxon>Bdelloidea</taxon>
        <taxon>Philodinida</taxon>
        <taxon>Philodinidae</taxon>
        <taxon>Rotaria</taxon>
    </lineage>
</organism>